<dbReference type="InterPro" id="IPR029063">
    <property type="entry name" value="SAM-dependent_MTases_sf"/>
</dbReference>
<organism evidence="2 3">
    <name type="scientific">Rapidithrix thailandica</name>
    <dbReference type="NCBI Taxonomy" id="413964"/>
    <lineage>
        <taxon>Bacteria</taxon>
        <taxon>Pseudomonadati</taxon>
        <taxon>Bacteroidota</taxon>
        <taxon>Cytophagia</taxon>
        <taxon>Cytophagales</taxon>
        <taxon>Flammeovirgaceae</taxon>
        <taxon>Rapidithrix</taxon>
    </lineage>
</organism>
<gene>
    <name evidence="2" type="ORF">AAG747_13115</name>
</gene>
<evidence type="ECO:0000313" key="3">
    <source>
        <dbReference type="Proteomes" id="UP001403385"/>
    </source>
</evidence>
<keyword evidence="2" id="KW-0489">Methyltransferase</keyword>
<evidence type="ECO:0000313" key="2">
    <source>
        <dbReference type="EMBL" id="MEN7548855.1"/>
    </source>
</evidence>
<dbReference type="EC" id="2.1.-.-" evidence="2"/>
<dbReference type="Proteomes" id="UP001403385">
    <property type="component" value="Unassembled WGS sequence"/>
</dbReference>
<dbReference type="AlphaFoldDB" id="A0AAW9SAS8"/>
<name>A0AAW9SAS8_9BACT</name>
<dbReference type="Pfam" id="PF13649">
    <property type="entry name" value="Methyltransf_25"/>
    <property type="match status" value="1"/>
</dbReference>
<sequence length="226" mass="26183">MVSGNSLTQQLIDYVNDNNIDFYEKIDLQNFKHLARLIGLEQGADIDIIYPFIKDLDTVVELGSGYGRALKFLLQKGYAGHLIGVERSQKLLKLLNGKFAQQAEILHQDLKQLQLTCQPDAILWLWSGVLELSKSEQLESIKRFHALLRKDGLLILETPYKQIHKVGQKIHGKHLEFVTDWGKIDAYYTDEEEVEEYFKVCHFSEMHTVTYQTSTGYSRIFYILKK</sequence>
<dbReference type="SUPFAM" id="SSF53335">
    <property type="entry name" value="S-adenosyl-L-methionine-dependent methyltransferases"/>
    <property type="match status" value="1"/>
</dbReference>
<dbReference type="InterPro" id="IPR041698">
    <property type="entry name" value="Methyltransf_25"/>
</dbReference>
<dbReference type="CDD" id="cd02440">
    <property type="entry name" value="AdoMet_MTases"/>
    <property type="match status" value="1"/>
</dbReference>
<dbReference type="EMBL" id="JBDKWZ010000007">
    <property type="protein sequence ID" value="MEN7548855.1"/>
    <property type="molecule type" value="Genomic_DNA"/>
</dbReference>
<dbReference type="Gene3D" id="3.40.50.150">
    <property type="entry name" value="Vaccinia Virus protein VP39"/>
    <property type="match status" value="1"/>
</dbReference>
<dbReference type="GO" id="GO:0008168">
    <property type="term" value="F:methyltransferase activity"/>
    <property type="evidence" value="ECO:0007669"/>
    <property type="project" value="UniProtKB-KW"/>
</dbReference>
<accession>A0AAW9SAS8</accession>
<proteinExistence type="predicted"/>
<protein>
    <submittedName>
        <fullName evidence="2">Class I SAM-dependent methyltransferase</fullName>
        <ecNumber evidence="2">2.1.-.-</ecNumber>
    </submittedName>
</protein>
<keyword evidence="3" id="KW-1185">Reference proteome</keyword>
<comment type="caution">
    <text evidence="2">The sequence shown here is derived from an EMBL/GenBank/DDBJ whole genome shotgun (WGS) entry which is preliminary data.</text>
</comment>
<dbReference type="GO" id="GO:0032259">
    <property type="term" value="P:methylation"/>
    <property type="evidence" value="ECO:0007669"/>
    <property type="project" value="UniProtKB-KW"/>
</dbReference>
<dbReference type="RefSeq" id="WP_346821636.1">
    <property type="nucleotide sequence ID" value="NZ_JBDKWZ010000007.1"/>
</dbReference>
<keyword evidence="2" id="KW-0808">Transferase</keyword>
<evidence type="ECO:0000259" key="1">
    <source>
        <dbReference type="Pfam" id="PF13649"/>
    </source>
</evidence>
<reference evidence="2 3" key="1">
    <citation type="submission" date="2024-04" db="EMBL/GenBank/DDBJ databases">
        <title>Novel genus in family Flammeovirgaceae.</title>
        <authorList>
            <person name="Nguyen T.H."/>
            <person name="Vuong T.Q."/>
            <person name="Le H."/>
            <person name="Kim S.-G."/>
        </authorList>
    </citation>
    <scope>NUCLEOTIDE SEQUENCE [LARGE SCALE GENOMIC DNA]</scope>
    <source>
        <strain evidence="2 3">JCM 23209</strain>
    </source>
</reference>
<feature type="domain" description="Methyltransferase" evidence="1">
    <location>
        <begin position="59"/>
        <end position="152"/>
    </location>
</feature>